<dbReference type="Proteomes" id="UP000238296">
    <property type="component" value="Unassembled WGS sequence"/>
</dbReference>
<reference evidence="1 2" key="1">
    <citation type="journal article" date="2017" name="Int. J. Syst. Evol. Microbiol.">
        <title>Mycobacterium talmoniae sp. nov., a slowly growing mycobacterium isolated from human respiratory samples.</title>
        <authorList>
            <person name="Davidson R.M."/>
            <person name="DeGroote M.A."/>
            <person name="Marola J.L."/>
            <person name="Buss S."/>
            <person name="Jones V."/>
            <person name="McNeil M.R."/>
            <person name="Freifeld A.G."/>
            <person name="Elaine Epperson L."/>
            <person name="Hasan N.A."/>
            <person name="Jackson M."/>
            <person name="Iwen P.C."/>
            <person name="Salfinger M."/>
            <person name="Strong M."/>
        </authorList>
    </citation>
    <scope>NUCLEOTIDE SEQUENCE [LARGE SCALE GENOMIC DNA]</scope>
    <source>
        <strain evidence="1 2">ATCC BAA-2683</strain>
    </source>
</reference>
<name>A0A2S8BPD9_9MYCO</name>
<comment type="caution">
    <text evidence="1">The sequence shown here is derived from an EMBL/GenBank/DDBJ whole genome shotgun (WGS) entry which is preliminary data.</text>
</comment>
<sequence>MAQFVEREPEQWVMPGGLVSDSLGARVRRAAGG</sequence>
<gene>
    <name evidence="1" type="ORF">C1Y40_01244</name>
</gene>
<dbReference type="AlphaFoldDB" id="A0A2S8BPD9"/>
<organism evidence="1 2">
    <name type="scientific">Mycobacterium talmoniae</name>
    <dbReference type="NCBI Taxonomy" id="1858794"/>
    <lineage>
        <taxon>Bacteria</taxon>
        <taxon>Bacillati</taxon>
        <taxon>Actinomycetota</taxon>
        <taxon>Actinomycetes</taxon>
        <taxon>Mycobacteriales</taxon>
        <taxon>Mycobacteriaceae</taxon>
        <taxon>Mycobacterium</taxon>
    </lineage>
</organism>
<evidence type="ECO:0000313" key="2">
    <source>
        <dbReference type="Proteomes" id="UP000238296"/>
    </source>
</evidence>
<protein>
    <submittedName>
        <fullName evidence="1">Uncharacterized protein</fullName>
    </submittedName>
</protein>
<accession>A0A2S8BPD9</accession>
<proteinExistence type="predicted"/>
<evidence type="ECO:0000313" key="1">
    <source>
        <dbReference type="EMBL" id="PQM48530.1"/>
    </source>
</evidence>
<dbReference type="EMBL" id="PPEA01000176">
    <property type="protein sequence ID" value="PQM48530.1"/>
    <property type="molecule type" value="Genomic_DNA"/>
</dbReference>